<evidence type="ECO:0000256" key="1">
    <source>
        <dbReference type="ARBA" id="ARBA00001424"/>
    </source>
</evidence>
<keyword evidence="8" id="KW-0482">Metalloprotease</keyword>
<keyword evidence="7 14" id="KW-0378">Hydrolase</keyword>
<sequence>MQPYSIRRERLAARLAPGVVILPTAPEVARNADTTYPYRYDSSFHYLTGFPEPEAVLVMVIGEDGTQQSTLFCRDKNLEREIWDGYRFGPDAAAERFGFAQAHAYEALDSEIVTLLANQPRIHTAFGADAAWDQRVAGWLNAVRAQGRAGVTAPREIIDVRGSIDEMRLFKDEHELDLMREAGRINVGAHIRAMRTARPGMAEYAVEAELLHEFYRHGSRFPAYGSIVASGPNACVLHYVENDRVMQDGDLLLIDAGCEYQGYASDITRTFPVNGKFSGPQRDIYELVLDSHRAAMDYARPGEEWNAMHDAAVKVLAQGLIDLKLLSGSLDGVLEEGSYRQFYMHRTGHWLGLDVHDAGAYKLDGAWRPLEPGMVFTVEPGLYIRPADNVPAEFANIGVRIEDDVAITATGHEVLTEACPRTVAGIEALMAESR</sequence>
<dbReference type="Gene3D" id="3.40.350.10">
    <property type="entry name" value="Creatinase/prolidase N-terminal domain"/>
    <property type="match status" value="1"/>
</dbReference>
<evidence type="ECO:0000256" key="6">
    <source>
        <dbReference type="ARBA" id="ARBA00022723"/>
    </source>
</evidence>
<evidence type="ECO:0000256" key="11">
    <source>
        <dbReference type="ARBA" id="ARBA00075356"/>
    </source>
</evidence>
<dbReference type="GO" id="GO:0006508">
    <property type="term" value="P:proteolysis"/>
    <property type="evidence" value="ECO:0007669"/>
    <property type="project" value="UniProtKB-KW"/>
</dbReference>
<evidence type="ECO:0000256" key="10">
    <source>
        <dbReference type="ARBA" id="ARBA00069363"/>
    </source>
</evidence>
<keyword evidence="5" id="KW-0645">Protease</keyword>
<evidence type="ECO:0000259" key="13">
    <source>
        <dbReference type="SMART" id="SM01011"/>
    </source>
</evidence>
<evidence type="ECO:0000256" key="2">
    <source>
        <dbReference type="ARBA" id="ARBA00001936"/>
    </source>
</evidence>
<comment type="caution">
    <text evidence="14">The sequence shown here is derived from an EMBL/GenBank/DDBJ whole genome shotgun (WGS) entry which is preliminary data.</text>
</comment>
<dbReference type="Pfam" id="PF00557">
    <property type="entry name" value="Peptidase_M24"/>
    <property type="match status" value="1"/>
</dbReference>
<reference evidence="14 15" key="1">
    <citation type="submission" date="2019-04" db="EMBL/GenBank/DDBJ databases">
        <title>Chitiniphilus eburnea sp. nov., a novel chitinolytic bacterium isolated from aquaculture sludge.</title>
        <authorList>
            <person name="Sheng M."/>
        </authorList>
    </citation>
    <scope>NUCLEOTIDE SEQUENCE [LARGE SCALE GENOMIC DNA]</scope>
    <source>
        <strain evidence="14 15">HX-2-15</strain>
    </source>
</reference>
<dbReference type="Proteomes" id="UP000310016">
    <property type="component" value="Unassembled WGS sequence"/>
</dbReference>
<dbReference type="NCBIfam" id="NF008131">
    <property type="entry name" value="PRK10879.1"/>
    <property type="match status" value="1"/>
</dbReference>
<keyword evidence="14" id="KW-0031">Aminopeptidase</keyword>
<dbReference type="InterPro" id="IPR052433">
    <property type="entry name" value="X-Pro_dipept-like"/>
</dbReference>
<protein>
    <recommendedName>
        <fullName evidence="10">Xaa-Pro aminopeptidase</fullName>
        <ecNumber evidence="4">3.4.11.9</ecNumber>
    </recommendedName>
    <alternativeName>
        <fullName evidence="11">Aminopeptidase P II</fullName>
    </alternativeName>
    <alternativeName>
        <fullName evidence="12">X-Pro aminopeptidase</fullName>
    </alternativeName>
</protein>
<dbReference type="SUPFAM" id="SSF53092">
    <property type="entry name" value="Creatinase/prolidase N-terminal domain"/>
    <property type="match status" value="1"/>
</dbReference>
<comment type="similarity">
    <text evidence="3">Belongs to the peptidase M24B family.</text>
</comment>
<comment type="cofactor">
    <cofactor evidence="2">
        <name>Mn(2+)</name>
        <dbReference type="ChEBI" id="CHEBI:29035"/>
    </cofactor>
</comment>
<dbReference type="InterPro" id="IPR001714">
    <property type="entry name" value="Pept_M24_MAP"/>
</dbReference>
<dbReference type="InterPro" id="IPR007865">
    <property type="entry name" value="Aminopep_P_N"/>
</dbReference>
<dbReference type="GO" id="GO:0030145">
    <property type="term" value="F:manganese ion binding"/>
    <property type="evidence" value="ECO:0007669"/>
    <property type="project" value="InterPro"/>
</dbReference>
<name>A0A4U0PUD5_9NEIS</name>
<gene>
    <name evidence="14" type="primary">pepP</name>
    <name evidence="14" type="ORF">FAZ21_13175</name>
</gene>
<keyword evidence="9" id="KW-0464">Manganese</keyword>
<evidence type="ECO:0000256" key="7">
    <source>
        <dbReference type="ARBA" id="ARBA00022801"/>
    </source>
</evidence>
<dbReference type="OrthoDB" id="9806388at2"/>
<dbReference type="RefSeq" id="WP_136773901.1">
    <property type="nucleotide sequence ID" value="NZ_SUMF01000015.1"/>
</dbReference>
<dbReference type="EMBL" id="SUMF01000015">
    <property type="protein sequence ID" value="TJZ72073.1"/>
    <property type="molecule type" value="Genomic_DNA"/>
</dbReference>
<dbReference type="CDD" id="cd01087">
    <property type="entry name" value="Prolidase"/>
    <property type="match status" value="1"/>
</dbReference>
<evidence type="ECO:0000256" key="12">
    <source>
        <dbReference type="ARBA" id="ARBA00081411"/>
    </source>
</evidence>
<keyword evidence="15" id="KW-1185">Reference proteome</keyword>
<dbReference type="GO" id="GO:0005829">
    <property type="term" value="C:cytosol"/>
    <property type="evidence" value="ECO:0007669"/>
    <property type="project" value="TreeGrafter"/>
</dbReference>
<accession>A0A4U0PUD5</accession>
<dbReference type="AlphaFoldDB" id="A0A4U0PUD5"/>
<dbReference type="FunFam" id="3.90.230.10:FF:000002">
    <property type="entry name" value="Xaa-Pro aminopeptidase 3"/>
    <property type="match status" value="1"/>
</dbReference>
<dbReference type="Gene3D" id="3.90.230.10">
    <property type="entry name" value="Creatinase/methionine aminopeptidase superfamily"/>
    <property type="match status" value="1"/>
</dbReference>
<dbReference type="InterPro" id="IPR001131">
    <property type="entry name" value="Peptidase_M24B_aminopep-P_CS"/>
</dbReference>
<evidence type="ECO:0000313" key="15">
    <source>
        <dbReference type="Proteomes" id="UP000310016"/>
    </source>
</evidence>
<dbReference type="InterPro" id="IPR029149">
    <property type="entry name" value="Creatin/AminoP/Spt16_N"/>
</dbReference>
<organism evidence="14 15">
    <name type="scientific">Chitiniphilus eburneus</name>
    <dbReference type="NCBI Taxonomy" id="2571148"/>
    <lineage>
        <taxon>Bacteria</taxon>
        <taxon>Pseudomonadati</taxon>
        <taxon>Pseudomonadota</taxon>
        <taxon>Betaproteobacteria</taxon>
        <taxon>Neisseriales</taxon>
        <taxon>Chitinibacteraceae</taxon>
        <taxon>Chitiniphilus</taxon>
    </lineage>
</organism>
<dbReference type="GO" id="GO:0070006">
    <property type="term" value="F:metalloaminopeptidase activity"/>
    <property type="evidence" value="ECO:0007669"/>
    <property type="project" value="InterPro"/>
</dbReference>
<dbReference type="SUPFAM" id="SSF55920">
    <property type="entry name" value="Creatinase/aminopeptidase"/>
    <property type="match status" value="1"/>
</dbReference>
<dbReference type="SMART" id="SM01011">
    <property type="entry name" value="AMP_N"/>
    <property type="match status" value="1"/>
</dbReference>
<keyword evidence="6" id="KW-0479">Metal-binding</keyword>
<dbReference type="InterPro" id="IPR000994">
    <property type="entry name" value="Pept_M24"/>
</dbReference>
<dbReference type="InterPro" id="IPR036005">
    <property type="entry name" value="Creatinase/aminopeptidase-like"/>
</dbReference>
<dbReference type="Pfam" id="PF05195">
    <property type="entry name" value="AMP_N"/>
    <property type="match status" value="1"/>
</dbReference>
<evidence type="ECO:0000256" key="9">
    <source>
        <dbReference type="ARBA" id="ARBA00023211"/>
    </source>
</evidence>
<dbReference type="PROSITE" id="PS00491">
    <property type="entry name" value="PROLINE_PEPTIDASE"/>
    <property type="match status" value="1"/>
</dbReference>
<evidence type="ECO:0000256" key="3">
    <source>
        <dbReference type="ARBA" id="ARBA00008766"/>
    </source>
</evidence>
<evidence type="ECO:0000313" key="14">
    <source>
        <dbReference type="EMBL" id="TJZ72073.1"/>
    </source>
</evidence>
<evidence type="ECO:0000256" key="4">
    <source>
        <dbReference type="ARBA" id="ARBA00012574"/>
    </source>
</evidence>
<proteinExistence type="inferred from homology"/>
<dbReference type="PRINTS" id="PR00599">
    <property type="entry name" value="MAPEPTIDASE"/>
</dbReference>
<evidence type="ECO:0000256" key="8">
    <source>
        <dbReference type="ARBA" id="ARBA00023049"/>
    </source>
</evidence>
<dbReference type="PANTHER" id="PTHR43226:SF4">
    <property type="entry name" value="XAA-PRO AMINOPEPTIDASE 3"/>
    <property type="match status" value="1"/>
</dbReference>
<feature type="domain" description="Aminopeptidase P N-terminal" evidence="13">
    <location>
        <begin position="1"/>
        <end position="133"/>
    </location>
</feature>
<dbReference type="PANTHER" id="PTHR43226">
    <property type="entry name" value="XAA-PRO AMINOPEPTIDASE 3"/>
    <property type="match status" value="1"/>
</dbReference>
<evidence type="ECO:0000256" key="5">
    <source>
        <dbReference type="ARBA" id="ARBA00022670"/>
    </source>
</evidence>
<comment type="catalytic activity">
    <reaction evidence="1">
        <text>Release of any N-terminal amino acid, including proline, that is linked to proline, even from a dipeptide or tripeptide.</text>
        <dbReference type="EC" id="3.4.11.9"/>
    </reaction>
</comment>
<dbReference type="EC" id="3.4.11.9" evidence="4"/>